<name>A0A3G9GFR7_9NEIS</name>
<reference evidence="1 2" key="2">
    <citation type="journal article" date="2017" name="Genome Announc.">
        <title>Draft genome sequence of Aquitalea magnusonii strain H3, a plant growth-promoting bacterium of duckweed Lemna minor.</title>
        <authorList>
            <person name="Ishizawa H."/>
            <person name="Kuroda M."/>
            <person name="Ike M."/>
        </authorList>
    </citation>
    <scope>NUCLEOTIDE SEQUENCE [LARGE SCALE GENOMIC DNA]</scope>
    <source>
        <strain evidence="1 2">H3</strain>
    </source>
</reference>
<dbReference type="KEGG" id="amah:DLM_2704"/>
<reference evidence="2" key="3">
    <citation type="journal article" date="2017" name="Plant Physiol. Biochem.">
        <title>Differential oxidative and antioxidative response of duckweed Lemna minor toward plant growth promoting/inhibiting bacteria.</title>
        <authorList>
            <person name="Ishizawa H."/>
            <person name="Kuroda M."/>
            <person name="Morikawa M."/>
            <person name="Ike M."/>
        </authorList>
    </citation>
    <scope>NUCLEOTIDE SEQUENCE [LARGE SCALE GENOMIC DNA]</scope>
    <source>
        <strain evidence="2">H3</strain>
    </source>
</reference>
<dbReference type="AlphaFoldDB" id="A0A3G9GFR7"/>
<dbReference type="Proteomes" id="UP000198290">
    <property type="component" value="Chromosome"/>
</dbReference>
<accession>A0A3G9GFR7</accession>
<proteinExistence type="predicted"/>
<organism evidence="1 2">
    <name type="scientific">Aquitalea magnusonii</name>
    <dbReference type="NCBI Taxonomy" id="332411"/>
    <lineage>
        <taxon>Bacteria</taxon>
        <taxon>Pseudomonadati</taxon>
        <taxon>Pseudomonadota</taxon>
        <taxon>Betaproteobacteria</taxon>
        <taxon>Neisseriales</taxon>
        <taxon>Chromobacteriaceae</taxon>
        <taxon>Aquitalea</taxon>
    </lineage>
</organism>
<evidence type="ECO:0000313" key="1">
    <source>
        <dbReference type="EMBL" id="BBF86305.1"/>
    </source>
</evidence>
<keyword evidence="2" id="KW-1185">Reference proteome</keyword>
<gene>
    <name evidence="1" type="ORF">DLM_2704</name>
</gene>
<reference evidence="2" key="1">
    <citation type="journal article" date="2017" name="Biotechnol. Biofuels">
        <title>Evaluation of environmental bacterial communities as a factor affecting the growth of duckweed Lemna minor.</title>
        <authorList>
            <person name="Ishizawa H."/>
            <person name="Kuroda M."/>
            <person name="Morikawa M."/>
            <person name="Ike M."/>
        </authorList>
    </citation>
    <scope>NUCLEOTIDE SEQUENCE [LARGE SCALE GENOMIC DNA]</scope>
    <source>
        <strain evidence="2">H3</strain>
    </source>
</reference>
<evidence type="ECO:0000313" key="2">
    <source>
        <dbReference type="Proteomes" id="UP000198290"/>
    </source>
</evidence>
<sequence>MATLGAIQHYINALVKGGYVERINTRSKCNDQQHFRLIRDCGIEYPRLNAKGEPIQRDLCTEALWRTMRIVGGEFTTRELAVQASTPERAIAHTTASVYIGQLIKAGYVVKVKAASKKSPPRYRFEPQRYSGPRPPVVGRNTYVYDPNLDKVVWQEEMNHDDF</sequence>
<protein>
    <submittedName>
        <fullName evidence="1">Phage protein</fullName>
    </submittedName>
</protein>
<dbReference type="EMBL" id="AP018823">
    <property type="protein sequence ID" value="BBF86305.1"/>
    <property type="molecule type" value="Genomic_DNA"/>
</dbReference>